<dbReference type="InterPro" id="IPR024176">
    <property type="entry name" value="Citrate_synthase_bac-typ"/>
</dbReference>
<keyword evidence="8" id="KW-1185">Reference proteome</keyword>
<keyword evidence="7" id="KW-0012">Acyltransferase</keyword>
<proteinExistence type="inferred from homology"/>
<protein>
    <recommendedName>
        <fullName evidence="6">Citrate synthase</fullName>
    </recommendedName>
</protein>
<dbReference type="SUPFAM" id="SSF48256">
    <property type="entry name" value="Citrate synthase"/>
    <property type="match status" value="1"/>
</dbReference>
<dbReference type="Gene3D" id="1.10.230.10">
    <property type="entry name" value="Cytochrome P450-Terp, domain 2"/>
    <property type="match status" value="1"/>
</dbReference>
<evidence type="ECO:0000256" key="2">
    <source>
        <dbReference type="ARBA" id="ARBA00010566"/>
    </source>
</evidence>
<dbReference type="Pfam" id="PF00285">
    <property type="entry name" value="Citrate_synt"/>
    <property type="match status" value="1"/>
</dbReference>
<evidence type="ECO:0000313" key="8">
    <source>
        <dbReference type="Proteomes" id="UP001168167"/>
    </source>
</evidence>
<dbReference type="EMBL" id="JANQAO010000001">
    <property type="protein sequence ID" value="MDM5147135.1"/>
    <property type="molecule type" value="Genomic_DNA"/>
</dbReference>
<name>A0ABT7QL46_9GAMM</name>
<evidence type="ECO:0000256" key="5">
    <source>
        <dbReference type="ARBA" id="ARBA00049288"/>
    </source>
</evidence>
<dbReference type="InterPro" id="IPR011278">
    <property type="entry name" value="2-MeCitrate/Citrate_synth_II"/>
</dbReference>
<dbReference type="InterPro" id="IPR016142">
    <property type="entry name" value="Citrate_synth-like_lrg_a-sub"/>
</dbReference>
<dbReference type="Proteomes" id="UP001168167">
    <property type="component" value="Unassembled WGS sequence"/>
</dbReference>
<evidence type="ECO:0000256" key="6">
    <source>
        <dbReference type="PIRNR" id="PIRNR001369"/>
    </source>
</evidence>
<dbReference type="InterPro" id="IPR036969">
    <property type="entry name" value="Citrate_synthase_sf"/>
</dbReference>
<sequence length="375" mass="41514">MTRNTDGLRGVSAGRTAIATCGKAGRGLTYRGYSIEELAAHASFEETAWLLLHGELPTVTELVAFKKRLRKLRGLPPTVRETLEKIPATARPMDVMRTACSILGTIEPEGDFSRQIDVAERLLAFFPSALGYWYRFVQHGERIDTNTDDDNIATQLLHLIKGTPPLADETSAMDVSLVLYAEHEFNASTFSARVVTATLSDFHSAVTAAIGALSGPLHGGANEWAMTLIERFDSPVDAVTNIDAMLARKEKIMGFGHAVYSVCDPRNEIIKTQSQRLSQGHPNEKLFAVSEAIEQKMWAKKKMFPNLDFYSASAYHFMGVPTSLFTPLFVVSRISGWAAHIIEQRADNRLIRPAADYVGPDDRPFIAIEQRENSQ</sequence>
<dbReference type="GO" id="GO:0036440">
    <property type="term" value="F:citrate synthase activity"/>
    <property type="evidence" value="ECO:0007669"/>
    <property type="project" value="UniProtKB-EC"/>
</dbReference>
<comment type="caution">
    <text evidence="7">The sequence shown here is derived from an EMBL/GenBank/DDBJ whole genome shotgun (WGS) entry which is preliminary data.</text>
</comment>
<dbReference type="PANTHER" id="PTHR11739:SF25">
    <property type="entry name" value="CITRATE SYNTHASE-RELATED PROTEIN DDB_G0287281"/>
    <property type="match status" value="1"/>
</dbReference>
<evidence type="ECO:0000256" key="3">
    <source>
        <dbReference type="ARBA" id="ARBA00022532"/>
    </source>
</evidence>
<dbReference type="InterPro" id="IPR016143">
    <property type="entry name" value="Citrate_synth-like_sm_a-sub"/>
</dbReference>
<evidence type="ECO:0000313" key="7">
    <source>
        <dbReference type="EMBL" id="MDM5147135.1"/>
    </source>
</evidence>
<reference evidence="7" key="1">
    <citation type="submission" date="2022-08" db="EMBL/GenBank/DDBJ databases">
        <authorList>
            <person name="Dzunkova M."/>
            <person name="La Clair J."/>
            <person name="Tyml T."/>
            <person name="Doud D."/>
            <person name="Schulz F."/>
            <person name="Piquer S."/>
            <person name="Porcel Sanchis D."/>
            <person name="Osborn A."/>
            <person name="Robinson D."/>
            <person name="Louie K.B."/>
            <person name="Bowen B.P."/>
            <person name="Bowers R."/>
            <person name="Lee J."/>
            <person name="Arnau Llombart V."/>
            <person name="Diaz Villanueva W."/>
            <person name="Gosliner T."/>
            <person name="Northen T."/>
            <person name="Cheng J.-F."/>
            <person name="Burkart M.D."/>
            <person name="Woyke T."/>
        </authorList>
    </citation>
    <scope>NUCLEOTIDE SEQUENCE</scope>
    <source>
        <strain evidence="7">Df01</strain>
    </source>
</reference>
<dbReference type="NCBIfam" id="NF009006">
    <property type="entry name" value="PRK12351.1"/>
    <property type="match status" value="1"/>
</dbReference>
<organism evidence="7 8">
    <name type="scientific">Candidatus Doriopsillibacter californiensis</name>
    <dbReference type="NCBI Taxonomy" id="2970740"/>
    <lineage>
        <taxon>Bacteria</taxon>
        <taxon>Pseudomonadati</taxon>
        <taxon>Pseudomonadota</taxon>
        <taxon>Gammaproteobacteria</taxon>
        <taxon>Candidatus Tethybacterales</taxon>
        <taxon>Candidatus Persebacteraceae</taxon>
        <taxon>Candidatus Doriopsillibacter</taxon>
    </lineage>
</organism>
<accession>A0ABT7QL46</accession>
<keyword evidence="4 6" id="KW-0808">Transferase</keyword>
<evidence type="ECO:0000256" key="4">
    <source>
        <dbReference type="ARBA" id="ARBA00022679"/>
    </source>
</evidence>
<dbReference type="PANTHER" id="PTHR11739">
    <property type="entry name" value="CITRATE SYNTHASE"/>
    <property type="match status" value="1"/>
</dbReference>
<dbReference type="GO" id="GO:0050440">
    <property type="term" value="F:2-methylcitrate synthase activity"/>
    <property type="evidence" value="ECO:0007669"/>
    <property type="project" value="UniProtKB-EC"/>
</dbReference>
<dbReference type="InterPro" id="IPR002020">
    <property type="entry name" value="Citrate_synthase"/>
</dbReference>
<comment type="pathway">
    <text evidence="1">Carbohydrate metabolism; tricarboxylic acid cycle; isocitrate from oxaloacetate: step 1/2.</text>
</comment>
<dbReference type="PRINTS" id="PR00143">
    <property type="entry name" value="CITRTSNTHASE"/>
</dbReference>
<dbReference type="Gene3D" id="1.10.580.10">
    <property type="entry name" value="Citrate Synthase, domain 1"/>
    <property type="match status" value="1"/>
</dbReference>
<comment type="similarity">
    <text evidence="2 6">Belongs to the citrate synthase family.</text>
</comment>
<dbReference type="NCBIfam" id="TIGR01800">
    <property type="entry name" value="cit_synth_II"/>
    <property type="match status" value="1"/>
</dbReference>
<gene>
    <name evidence="7" type="primary">prpC</name>
    <name evidence="7" type="ORF">NQX30_01905</name>
</gene>
<keyword evidence="3" id="KW-0816">Tricarboxylic acid cycle</keyword>
<reference evidence="7" key="2">
    <citation type="journal article" date="2023" name="Microbiome">
        <title>Synthase-selected sorting approach identifies a beta-lactone synthase in a nudibranch symbiotic bacterium.</title>
        <authorList>
            <person name="Dzunkova M."/>
            <person name="La Clair J.J."/>
            <person name="Tyml T."/>
            <person name="Doud D."/>
            <person name="Schulz F."/>
            <person name="Piquer-Esteban S."/>
            <person name="Porcel Sanchis D."/>
            <person name="Osborn A."/>
            <person name="Robinson D."/>
            <person name="Louie K.B."/>
            <person name="Bowen B.P."/>
            <person name="Bowers R.M."/>
            <person name="Lee J."/>
            <person name="Arnau V."/>
            <person name="Diaz-Villanueva W."/>
            <person name="Stepanauskas R."/>
            <person name="Gosliner T."/>
            <person name="Date S.V."/>
            <person name="Northen T.R."/>
            <person name="Cheng J.F."/>
            <person name="Burkart M.D."/>
            <person name="Woyke T."/>
        </authorList>
    </citation>
    <scope>NUCLEOTIDE SEQUENCE</scope>
    <source>
        <strain evidence="7">Df01</strain>
    </source>
</reference>
<dbReference type="PIRSF" id="PIRSF001369">
    <property type="entry name" value="Citrate_synth"/>
    <property type="match status" value="1"/>
</dbReference>
<evidence type="ECO:0000256" key="1">
    <source>
        <dbReference type="ARBA" id="ARBA00004751"/>
    </source>
</evidence>
<comment type="catalytic activity">
    <reaction evidence="5">
        <text>oxaloacetate + acetyl-CoA + H2O = citrate + CoA + H(+)</text>
        <dbReference type="Rhea" id="RHEA:16845"/>
        <dbReference type="ChEBI" id="CHEBI:15377"/>
        <dbReference type="ChEBI" id="CHEBI:15378"/>
        <dbReference type="ChEBI" id="CHEBI:16452"/>
        <dbReference type="ChEBI" id="CHEBI:16947"/>
        <dbReference type="ChEBI" id="CHEBI:57287"/>
        <dbReference type="ChEBI" id="CHEBI:57288"/>
        <dbReference type="EC" id="2.3.3.16"/>
    </reaction>
</comment>